<evidence type="ECO:0000256" key="9">
    <source>
        <dbReference type="ARBA" id="ARBA00022989"/>
    </source>
</evidence>
<evidence type="ECO:0000256" key="7">
    <source>
        <dbReference type="ARBA" id="ARBA00022737"/>
    </source>
</evidence>
<dbReference type="Gene3D" id="2.60.120.290">
    <property type="entry name" value="Spermadhesin, CUB domain"/>
    <property type="match status" value="2"/>
</dbReference>
<dbReference type="Gene3D" id="2.60.40.3210">
    <property type="entry name" value="Zona pellucida, ZP-N domain"/>
    <property type="match status" value="1"/>
</dbReference>
<dbReference type="GO" id="GO:0015031">
    <property type="term" value="P:protein transport"/>
    <property type="evidence" value="ECO:0007669"/>
    <property type="project" value="UniProtKB-KW"/>
</dbReference>
<evidence type="ECO:0000256" key="6">
    <source>
        <dbReference type="ARBA" id="ARBA00022729"/>
    </source>
</evidence>
<evidence type="ECO:0000256" key="12">
    <source>
        <dbReference type="ARBA" id="ARBA00023180"/>
    </source>
</evidence>
<dbReference type="PROSITE" id="PS01180">
    <property type="entry name" value="CUB"/>
    <property type="match status" value="2"/>
</dbReference>
<keyword evidence="23" id="KW-1185">Reference proteome</keyword>
<dbReference type="PROSITE" id="PS51034">
    <property type="entry name" value="ZP_2"/>
    <property type="match status" value="1"/>
</dbReference>
<evidence type="ECO:0000256" key="4">
    <source>
        <dbReference type="ARBA" id="ARBA00022448"/>
    </source>
</evidence>
<evidence type="ECO:0000256" key="10">
    <source>
        <dbReference type="ARBA" id="ARBA00023136"/>
    </source>
</evidence>
<dbReference type="PANTHER" id="PTHR24255:SF31">
    <property type="entry name" value="CUBILIN-LIKE PROTEIN"/>
    <property type="match status" value="1"/>
</dbReference>
<keyword evidence="9 18" id="KW-1133">Transmembrane helix</keyword>
<dbReference type="InterPro" id="IPR000859">
    <property type="entry name" value="CUB_dom"/>
</dbReference>
<accession>A0A8C8AHN4</accession>
<evidence type="ECO:0000256" key="5">
    <source>
        <dbReference type="ARBA" id="ARBA00022692"/>
    </source>
</evidence>
<feature type="disulfide bond" evidence="17">
    <location>
        <begin position="98"/>
        <end position="108"/>
    </location>
</feature>
<dbReference type="GO" id="GO:0030133">
    <property type="term" value="C:transport vesicle"/>
    <property type="evidence" value="ECO:0007669"/>
    <property type="project" value="UniProtKB-SubCell"/>
</dbReference>
<evidence type="ECO:0000256" key="17">
    <source>
        <dbReference type="PROSITE-ProRule" id="PRU00196"/>
    </source>
</evidence>
<dbReference type="FunFam" id="3.10.250.10:FF:000016">
    <property type="entry name" value="Scavenger receptor cysteine-rich protein type 12"/>
    <property type="match status" value="2"/>
</dbReference>
<keyword evidence="11 17" id="KW-1015">Disulfide bond</keyword>
<proteinExistence type="inferred from homology"/>
<reference evidence="22" key="1">
    <citation type="submission" date="2025-08" db="UniProtKB">
        <authorList>
            <consortium name="Ensembl"/>
        </authorList>
    </citation>
    <scope>IDENTIFICATION</scope>
</reference>
<feature type="domain" description="CUB" evidence="19">
    <location>
        <begin position="564"/>
        <end position="674"/>
    </location>
</feature>
<dbReference type="Pfam" id="PF00100">
    <property type="entry name" value="Zona_pellucida"/>
    <property type="match status" value="1"/>
</dbReference>
<evidence type="ECO:0000256" key="16">
    <source>
        <dbReference type="ARBA" id="ARBA00047200"/>
    </source>
</evidence>
<feature type="domain" description="ZP" evidence="21">
    <location>
        <begin position="683"/>
        <end position="927"/>
    </location>
</feature>
<dbReference type="Gene3D" id="3.10.250.10">
    <property type="entry name" value="SRCR-like domain"/>
    <property type="match status" value="2"/>
</dbReference>
<dbReference type="InterPro" id="IPR001507">
    <property type="entry name" value="ZP_dom"/>
</dbReference>
<dbReference type="PRINTS" id="PR00258">
    <property type="entry name" value="SPERACTRCPTR"/>
</dbReference>
<evidence type="ECO:0000256" key="3">
    <source>
        <dbReference type="ARBA" id="ARBA00009931"/>
    </source>
</evidence>
<dbReference type="SMART" id="SM00241">
    <property type="entry name" value="ZP"/>
    <property type="match status" value="1"/>
</dbReference>
<dbReference type="InterPro" id="IPR001190">
    <property type="entry name" value="SRCR"/>
</dbReference>
<dbReference type="CDD" id="cd00041">
    <property type="entry name" value="CUB"/>
    <property type="match status" value="2"/>
</dbReference>
<dbReference type="Pfam" id="PF00530">
    <property type="entry name" value="SRCR"/>
    <property type="match status" value="2"/>
</dbReference>
<evidence type="ECO:0000256" key="18">
    <source>
        <dbReference type="SAM" id="Phobius"/>
    </source>
</evidence>
<keyword evidence="13" id="KW-0968">Cytoplasmic vesicle</keyword>
<evidence type="ECO:0000313" key="23">
    <source>
        <dbReference type="Proteomes" id="UP000694552"/>
    </source>
</evidence>
<dbReference type="PROSITE" id="PS50287">
    <property type="entry name" value="SRCR_2"/>
    <property type="match status" value="2"/>
</dbReference>
<dbReference type="InterPro" id="IPR036772">
    <property type="entry name" value="SRCR-like_dom_sf"/>
</dbReference>
<feature type="domain" description="CUB" evidence="19">
    <location>
        <begin position="354"/>
        <end position="464"/>
    </location>
</feature>
<dbReference type="InterPro" id="IPR048290">
    <property type="entry name" value="ZP_chr"/>
</dbReference>
<keyword evidence="8" id="KW-0653">Protein transport</keyword>
<feature type="domain" description="SRCR" evidence="20">
    <location>
        <begin position="30"/>
        <end position="127"/>
    </location>
</feature>
<dbReference type="Pfam" id="PF23344">
    <property type="entry name" value="ZP-N"/>
    <property type="match status" value="1"/>
</dbReference>
<evidence type="ECO:0000256" key="13">
    <source>
        <dbReference type="ARBA" id="ARBA00023329"/>
    </source>
</evidence>
<dbReference type="AlphaFoldDB" id="A0A8C8AHN4"/>
<dbReference type="Proteomes" id="UP000694552">
    <property type="component" value="Unplaced"/>
</dbReference>
<dbReference type="PRINTS" id="PR00023">
    <property type="entry name" value="ZPELLUCIDA"/>
</dbReference>
<evidence type="ECO:0000259" key="19">
    <source>
        <dbReference type="PROSITE" id="PS01180"/>
    </source>
</evidence>
<keyword evidence="5 18" id="KW-0812">Transmembrane</keyword>
<dbReference type="GO" id="GO:0005615">
    <property type="term" value="C:extracellular space"/>
    <property type="evidence" value="ECO:0007669"/>
    <property type="project" value="TreeGrafter"/>
</dbReference>
<dbReference type="InterPro" id="IPR035914">
    <property type="entry name" value="Sperma_CUB_dom_sf"/>
</dbReference>
<dbReference type="Pfam" id="PF00431">
    <property type="entry name" value="CUB"/>
    <property type="match status" value="2"/>
</dbReference>
<keyword evidence="6" id="KW-0732">Signal</keyword>
<dbReference type="InterPro" id="IPR042235">
    <property type="entry name" value="ZP-C_dom"/>
</dbReference>
<dbReference type="Gene3D" id="2.60.40.4100">
    <property type="entry name" value="Zona pellucida, ZP-C domain"/>
    <property type="match status" value="1"/>
</dbReference>
<organism evidence="22 23">
    <name type="scientific">Otus sunia</name>
    <name type="common">Oriental scops-owl</name>
    <dbReference type="NCBI Taxonomy" id="257818"/>
    <lineage>
        <taxon>Eukaryota</taxon>
        <taxon>Metazoa</taxon>
        <taxon>Chordata</taxon>
        <taxon>Craniata</taxon>
        <taxon>Vertebrata</taxon>
        <taxon>Euteleostomi</taxon>
        <taxon>Archelosauria</taxon>
        <taxon>Archosauria</taxon>
        <taxon>Dinosauria</taxon>
        <taxon>Saurischia</taxon>
        <taxon>Theropoda</taxon>
        <taxon>Coelurosauria</taxon>
        <taxon>Aves</taxon>
        <taxon>Neognathae</taxon>
        <taxon>Neoaves</taxon>
        <taxon>Telluraves</taxon>
        <taxon>Strigiformes</taxon>
        <taxon>Strigidae</taxon>
        <taxon>Otus</taxon>
    </lineage>
</organism>
<sequence>MVSCIFFSSLEQTTTTAPPTTTETTTKLLLQLTGGPNRCAGNVEVFYFGGWAKVCGYLWDLQDAQVACRQLGCGSPLGVMHHFPSSGWYPYMMTEVECAGSEEYLWECPFKEEYSGCYSGDASVICSACALPSTVVACTQSTAGLTGGFVSLQELLVQLTGGPNRCAGNVEVFYFGGWAKVCGYLWDLQDAQVACRQLGCGSPLGVMHHFPSSGWYPYMMTEVECAGSEGYLWECPFKEEYSGCYSGDASVICSGGKWWDGWYCCCLAQSCHIAVPTVGFVFHCSGIPFGERWLPAGWVWLSPAPGVPMDGQALPSRLLPMLREPVLWGESLWDCGRLSAHPQALLFSSGASSCGGLLQGLSGSVQSPGYPNSYPNSARCVWHIRLHSLRCRQTLLSFLRLEGSNCRYDAIEVYDGGSPGSPLLGTVCRNDHQVFKSSGHQLTILFRSDISITRRGFQAYYYSFPTSNIRGPAGGSYCTCRMRAVLRTGGMEGEGFEVQSHRDLSHIQVVTVGLGLWCHRSFSVLGALLGRGFSYCIDIFQKQPQVVCMYIFLLILFSAEDYSCGGLLSSPSDTFQSPFYPRNYPNNANCVWEIEVKSNFHVTLTFRDVQMEGGRCLSDYVEVYDGPLHTSPLLGKLCSGSFHTYTSSSNLLTVRFYSNSRYTYRGFQAEYYSTPADQSTTLLCLPDYMHVVVSRYYLQSQGYSAWNLTLNDRYCKPNITSEYVIFNIPYAGCGTVREGNNNTIIYSNLIRGSSSDTEVTRKKNLRLYVNCKMLQNTWAQIMYAAEDNFEVNETQYGRYDVNLTFYHSASFSRPVYNSPYYVDINQNLFLEAYLHSSDPNLVLFVDTCVASPTPHNFTTVTYDIIRNGCVRDSTYATYYSPYRHVVRFKFNAFQLIRNNPLVYLQCELVVCRVYDYSSRCYQGCVTRSEREENSGQGSVAVVAGPIQLREAGADNRNENTNSAPAPADVSPAPFISAVGPLAVAVSTLVGFLLKHKMKKLIP</sequence>
<dbReference type="InterPro" id="IPR055355">
    <property type="entry name" value="ZP-C"/>
</dbReference>
<protein>
    <recommendedName>
        <fullName evidence="15">Scavenger receptor cysteine-rich domain-containing protein DMBT1</fullName>
    </recommendedName>
    <alternativeName>
        <fullName evidence="16">Deleted in malignant brain tumors 1 protein</fullName>
    </alternativeName>
    <alternativeName>
        <fullName evidence="14">Hensin</fullName>
    </alternativeName>
</protein>
<dbReference type="GO" id="GO:0016020">
    <property type="term" value="C:membrane"/>
    <property type="evidence" value="ECO:0007669"/>
    <property type="project" value="UniProtKB-SubCell"/>
</dbReference>
<evidence type="ECO:0000259" key="20">
    <source>
        <dbReference type="PROSITE" id="PS50287"/>
    </source>
</evidence>
<feature type="disulfide bond" evidence="17">
    <location>
        <begin position="225"/>
        <end position="235"/>
    </location>
</feature>
<keyword evidence="7" id="KW-0677">Repeat</keyword>
<evidence type="ECO:0000256" key="11">
    <source>
        <dbReference type="ARBA" id="ARBA00023157"/>
    </source>
</evidence>
<keyword evidence="10 18" id="KW-0472">Membrane</keyword>
<dbReference type="FunFam" id="2.60.40.4100:FF:000005">
    <property type="entry name" value="Deleted in malignant brain tumors 1"/>
    <property type="match status" value="1"/>
</dbReference>
<keyword evidence="12" id="KW-0325">Glycoprotein</keyword>
<evidence type="ECO:0000256" key="2">
    <source>
        <dbReference type="ARBA" id="ARBA00004398"/>
    </source>
</evidence>
<dbReference type="FunFam" id="2.60.120.290:FF:000005">
    <property type="entry name" value="Procollagen C-endopeptidase enhancer 1"/>
    <property type="match status" value="1"/>
</dbReference>
<evidence type="ECO:0000256" key="14">
    <source>
        <dbReference type="ARBA" id="ARBA00030560"/>
    </source>
</evidence>
<dbReference type="InterPro" id="IPR055356">
    <property type="entry name" value="ZP-N"/>
</dbReference>
<comment type="subcellular location">
    <subcellularLocation>
        <location evidence="2">Cytoplasmic vesicle</location>
        <location evidence="2">Secretory vesicle</location>
    </subcellularLocation>
    <subcellularLocation>
        <location evidence="1">Membrane</location>
        <topology evidence="1">Single-pass membrane protein</topology>
    </subcellularLocation>
</comment>
<evidence type="ECO:0000256" key="15">
    <source>
        <dbReference type="ARBA" id="ARBA00047197"/>
    </source>
</evidence>
<evidence type="ECO:0000259" key="21">
    <source>
        <dbReference type="PROSITE" id="PS51034"/>
    </source>
</evidence>
<comment type="caution">
    <text evidence="17">Lacks conserved residue(s) required for the propagation of feature annotation.</text>
</comment>
<reference evidence="22" key="2">
    <citation type="submission" date="2025-09" db="UniProtKB">
        <authorList>
            <consortium name="Ensembl"/>
        </authorList>
    </citation>
    <scope>IDENTIFICATION</scope>
</reference>
<feature type="transmembrane region" description="Helical" evidence="18">
    <location>
        <begin position="974"/>
        <end position="993"/>
    </location>
</feature>
<evidence type="ECO:0000256" key="1">
    <source>
        <dbReference type="ARBA" id="ARBA00004167"/>
    </source>
</evidence>
<evidence type="ECO:0000256" key="8">
    <source>
        <dbReference type="ARBA" id="ARBA00022927"/>
    </source>
</evidence>
<feature type="domain" description="SRCR" evidence="20">
    <location>
        <begin position="157"/>
        <end position="254"/>
    </location>
</feature>
<dbReference type="SMART" id="SM00042">
    <property type="entry name" value="CUB"/>
    <property type="match status" value="2"/>
</dbReference>
<name>A0A8C8AHN4_9STRI</name>
<dbReference type="FunFam" id="2.60.120.290:FF:000013">
    <property type="entry name" value="Membrane frizzled-related protein"/>
    <property type="match status" value="1"/>
</dbReference>
<evidence type="ECO:0000313" key="22">
    <source>
        <dbReference type="Ensembl" id="ENSOSUP00000005675.1"/>
    </source>
</evidence>
<comment type="similarity">
    <text evidence="3">Belongs to the DMBT1 family.</text>
</comment>
<dbReference type="GO" id="GO:0004252">
    <property type="term" value="F:serine-type endopeptidase activity"/>
    <property type="evidence" value="ECO:0007669"/>
    <property type="project" value="TreeGrafter"/>
</dbReference>
<keyword evidence="4" id="KW-0813">Transport</keyword>
<dbReference type="SUPFAM" id="SSF56487">
    <property type="entry name" value="SRCR-like"/>
    <property type="match status" value="2"/>
</dbReference>
<dbReference type="Ensembl" id="ENSOSUT00000005883.1">
    <property type="protein sequence ID" value="ENSOSUP00000005675.1"/>
    <property type="gene ID" value="ENSOSUG00000004096.1"/>
</dbReference>
<dbReference type="SMART" id="SM00202">
    <property type="entry name" value="SR"/>
    <property type="match status" value="2"/>
</dbReference>
<dbReference type="SUPFAM" id="SSF49854">
    <property type="entry name" value="Spermadhesin, CUB domain"/>
    <property type="match status" value="2"/>
</dbReference>
<dbReference type="PANTHER" id="PTHR24255">
    <property type="entry name" value="COMPLEMENT COMPONENT 1, S SUBCOMPONENT-RELATED"/>
    <property type="match status" value="1"/>
</dbReference>